<dbReference type="Pfam" id="PF08241">
    <property type="entry name" value="Methyltransf_11"/>
    <property type="match status" value="1"/>
</dbReference>
<dbReference type="PROSITE" id="PS51734">
    <property type="entry name" value="SAM_MPBQ_MSBQ_MT"/>
    <property type="match status" value="1"/>
</dbReference>
<dbReference type="InterPro" id="IPR044649">
    <property type="entry name" value="MPBQ/MSBQ_MT"/>
</dbReference>
<dbReference type="GO" id="GO:0051741">
    <property type="term" value="F:2-methyl-6-phytyl-1,4-benzoquinone methyltransferase activity"/>
    <property type="evidence" value="ECO:0007669"/>
    <property type="project" value="InterPro"/>
</dbReference>
<keyword evidence="2" id="KW-0472">Membrane</keyword>
<dbReference type="Gene3D" id="3.40.50.150">
    <property type="entry name" value="Vaccinia Virus protein VP39"/>
    <property type="match status" value="1"/>
</dbReference>
<dbReference type="InterPro" id="IPR029063">
    <property type="entry name" value="SAM-dependent_MTases_sf"/>
</dbReference>
<comment type="caution">
    <text evidence="4">The sequence shown here is derived from an EMBL/GenBank/DDBJ whole genome shotgun (WGS) entry which is preliminary data.</text>
</comment>
<accession>A0AAD5DTZ4</accession>
<evidence type="ECO:0000313" key="4">
    <source>
        <dbReference type="EMBL" id="KAI7840344.1"/>
    </source>
</evidence>
<evidence type="ECO:0000256" key="2">
    <source>
        <dbReference type="SAM" id="Phobius"/>
    </source>
</evidence>
<dbReference type="EMBL" id="JADXDR010000083">
    <property type="protein sequence ID" value="KAI7840344.1"/>
    <property type="molecule type" value="Genomic_DNA"/>
</dbReference>
<keyword evidence="5" id="KW-1185">Reference proteome</keyword>
<organism evidence="4 5">
    <name type="scientific">Chlorella ohadii</name>
    <dbReference type="NCBI Taxonomy" id="2649997"/>
    <lineage>
        <taxon>Eukaryota</taxon>
        <taxon>Viridiplantae</taxon>
        <taxon>Chlorophyta</taxon>
        <taxon>core chlorophytes</taxon>
        <taxon>Trebouxiophyceae</taxon>
        <taxon>Chlorellales</taxon>
        <taxon>Chlorellaceae</taxon>
        <taxon>Chlorella clade</taxon>
        <taxon>Chlorella</taxon>
    </lineage>
</organism>
<dbReference type="CDD" id="cd02440">
    <property type="entry name" value="AdoMet_MTases"/>
    <property type="match status" value="1"/>
</dbReference>
<feature type="domain" description="MPBQ/MBSQ family SAM-binding methyltransferase profile" evidence="3">
    <location>
        <begin position="66"/>
        <end position="276"/>
    </location>
</feature>
<feature type="region of interest" description="Disordered" evidence="1">
    <location>
        <begin position="1"/>
        <end position="55"/>
    </location>
</feature>
<evidence type="ECO:0000259" key="3">
    <source>
        <dbReference type="PROSITE" id="PS51734"/>
    </source>
</evidence>
<dbReference type="PANTHER" id="PTHR44516">
    <property type="entry name" value="2-METHYL-6-PHYTYL-1,4-HYDROQUINONE METHYLTRANSFERASE, CHLOROPLASTIC"/>
    <property type="match status" value="1"/>
</dbReference>
<dbReference type="PANTHER" id="PTHR44516:SF11">
    <property type="entry name" value="2-METHYL-6-PHYTYL-1,4-HYDROQUINONE METHYLTRANSFERASE 2, CHLOROPLASTIC"/>
    <property type="match status" value="1"/>
</dbReference>
<dbReference type="Proteomes" id="UP001205105">
    <property type="component" value="Unassembled WGS sequence"/>
</dbReference>
<keyword evidence="2" id="KW-1133">Transmembrane helix</keyword>
<feature type="transmembrane region" description="Helical" evidence="2">
    <location>
        <begin position="306"/>
        <end position="331"/>
    </location>
</feature>
<protein>
    <recommendedName>
        <fullName evidence="3">MPBQ/MBSQ family SAM-binding methyltransferase profile domain-containing protein</fullName>
    </recommendedName>
</protein>
<dbReference type="InterPro" id="IPR013216">
    <property type="entry name" value="Methyltransf_11"/>
</dbReference>
<proteinExistence type="predicted"/>
<evidence type="ECO:0000256" key="1">
    <source>
        <dbReference type="SAM" id="MobiDB-lite"/>
    </source>
</evidence>
<sequence length="346" mass="37931">MQVAGHFSLGSRPALQPRTGPATAQNLPAGPTRAPATAAARRQGRRRLAVSAAAPTYSRDFSDKPRLIQHKNEAKAFYAFLSQVYDYIVNPGHWTTDMREDALQPAQLDSPDLKVVDVGGGTGFCTQGIVKAGVSPTNITLIDQSPQQLDKARGKADLQGVTILEGDAEDLPFPTDSFDRYVSAGSIEYWPEPQRGICEAYRVLKPGGLACMIGPVHPTYPVSRAMADLWMLFPTEEEYLQWFKAAGFEDVQLKRIGPSWYRGVRRHGLIMGCSVTARKPAGGPSQSPLQLGPKAEVSAAANTNPLFFLLRVLLGTIGGFWYFILPIYMWLKNLVWPRSGPLADKF</sequence>
<name>A0AAD5DTZ4_9CHLO</name>
<dbReference type="GO" id="GO:0032259">
    <property type="term" value="P:methylation"/>
    <property type="evidence" value="ECO:0007669"/>
    <property type="project" value="InterPro"/>
</dbReference>
<reference evidence="4" key="1">
    <citation type="submission" date="2020-11" db="EMBL/GenBank/DDBJ databases">
        <title>Chlorella ohadii genome sequencing and assembly.</title>
        <authorList>
            <person name="Murik O."/>
            <person name="Treves H."/>
            <person name="Kedem I."/>
            <person name="Shotland Y."/>
            <person name="Kaplan A."/>
        </authorList>
    </citation>
    <scope>NUCLEOTIDE SEQUENCE</scope>
    <source>
        <strain evidence="4">1</strain>
    </source>
</reference>
<feature type="compositionally biased region" description="Low complexity" evidence="1">
    <location>
        <begin position="27"/>
        <end position="41"/>
    </location>
</feature>
<keyword evidence="2" id="KW-0812">Transmembrane</keyword>
<dbReference type="SUPFAM" id="SSF53335">
    <property type="entry name" value="S-adenosyl-L-methionine-dependent methyltransferases"/>
    <property type="match status" value="1"/>
</dbReference>
<evidence type="ECO:0000313" key="5">
    <source>
        <dbReference type="Proteomes" id="UP001205105"/>
    </source>
</evidence>
<dbReference type="AlphaFoldDB" id="A0AAD5DTZ4"/>
<dbReference type="InterPro" id="IPR031164">
    <property type="entry name" value="SAM_MPBQ_MSBQ_MT"/>
</dbReference>
<gene>
    <name evidence="4" type="ORF">COHA_006126</name>
</gene>